<dbReference type="Proteomes" id="UP000030185">
    <property type="component" value="Unassembled WGS sequence"/>
</dbReference>
<feature type="modified residue" description="4-aspartylphosphate" evidence="2">
    <location>
        <position position="53"/>
    </location>
</feature>
<dbReference type="GO" id="GO:0000160">
    <property type="term" value="P:phosphorelay signal transduction system"/>
    <property type="evidence" value="ECO:0007669"/>
    <property type="project" value="InterPro"/>
</dbReference>
<name>A0A098LB60_9BACT</name>
<dbReference type="STRING" id="153721.MYP_901"/>
<dbReference type="AlphaFoldDB" id="A0A098LB60"/>
<evidence type="ECO:0000313" key="4">
    <source>
        <dbReference type="EMBL" id="GAL83674.1"/>
    </source>
</evidence>
<protein>
    <submittedName>
        <fullName evidence="4">Response regulator receiver protein</fullName>
    </submittedName>
</protein>
<reference evidence="4 5" key="1">
    <citation type="submission" date="2014-09" db="EMBL/GenBank/DDBJ databases">
        <title>Sporocytophaga myxococcoides PG-01 genome sequencing.</title>
        <authorList>
            <person name="Liu L."/>
            <person name="Gao P.J."/>
            <person name="Chen G.J."/>
            <person name="Wang L.S."/>
        </authorList>
    </citation>
    <scope>NUCLEOTIDE SEQUENCE [LARGE SCALE GENOMIC DNA]</scope>
    <source>
        <strain evidence="4 5">PG-01</strain>
    </source>
</reference>
<dbReference type="SMART" id="SM00448">
    <property type="entry name" value="REC"/>
    <property type="match status" value="1"/>
</dbReference>
<dbReference type="InterPro" id="IPR011006">
    <property type="entry name" value="CheY-like_superfamily"/>
</dbReference>
<organism evidence="4 5">
    <name type="scientific">Sporocytophaga myxococcoides</name>
    <dbReference type="NCBI Taxonomy" id="153721"/>
    <lineage>
        <taxon>Bacteria</taxon>
        <taxon>Pseudomonadati</taxon>
        <taxon>Bacteroidota</taxon>
        <taxon>Cytophagia</taxon>
        <taxon>Cytophagales</taxon>
        <taxon>Cytophagaceae</taxon>
        <taxon>Sporocytophaga</taxon>
    </lineage>
</organism>
<sequence length="129" mass="15701">MKIRILYLDDEEYNRKAFYANFRNRYEIQLCASNKEVLDLLQQGNQYDIIILDQFKPDITGFDFLYNIKLHYEPVRIVITAYKDSRTLKEARREGDIFDFHFKPWLTEELEDIIQRAVNYINWKQNVIP</sequence>
<dbReference type="Gene3D" id="3.40.50.2300">
    <property type="match status" value="1"/>
</dbReference>
<dbReference type="InterPro" id="IPR001789">
    <property type="entry name" value="Sig_transdc_resp-reg_receiver"/>
</dbReference>
<dbReference type="eggNOG" id="COG3437">
    <property type="taxonomic scope" value="Bacteria"/>
</dbReference>
<comment type="caution">
    <text evidence="4">The sequence shown here is derived from an EMBL/GenBank/DDBJ whole genome shotgun (WGS) entry which is preliminary data.</text>
</comment>
<dbReference type="PANTHER" id="PTHR44591:SF19">
    <property type="entry name" value="TWO-COMPONENT RESPONSE REGULATOR-RELATED"/>
    <property type="match status" value="1"/>
</dbReference>
<dbReference type="SUPFAM" id="SSF52172">
    <property type="entry name" value="CheY-like"/>
    <property type="match status" value="1"/>
</dbReference>
<evidence type="ECO:0000256" key="2">
    <source>
        <dbReference type="PROSITE-ProRule" id="PRU00169"/>
    </source>
</evidence>
<evidence type="ECO:0000313" key="5">
    <source>
        <dbReference type="Proteomes" id="UP000030185"/>
    </source>
</evidence>
<dbReference type="RefSeq" id="WP_052429932.1">
    <property type="nucleotide sequence ID" value="NZ_BBLT01000001.1"/>
</dbReference>
<dbReference type="EMBL" id="BBLT01000001">
    <property type="protein sequence ID" value="GAL83674.1"/>
    <property type="molecule type" value="Genomic_DNA"/>
</dbReference>
<keyword evidence="1 2" id="KW-0597">Phosphoprotein</keyword>
<evidence type="ECO:0000256" key="1">
    <source>
        <dbReference type="ARBA" id="ARBA00022553"/>
    </source>
</evidence>
<feature type="domain" description="Response regulatory" evidence="3">
    <location>
        <begin position="4"/>
        <end position="118"/>
    </location>
</feature>
<keyword evidence="5" id="KW-1185">Reference proteome</keyword>
<evidence type="ECO:0000259" key="3">
    <source>
        <dbReference type="PROSITE" id="PS50110"/>
    </source>
</evidence>
<accession>A0A098LB60</accession>
<dbReference type="Pfam" id="PF00072">
    <property type="entry name" value="Response_reg"/>
    <property type="match status" value="1"/>
</dbReference>
<gene>
    <name evidence="4" type="ORF">MYP_901</name>
</gene>
<proteinExistence type="predicted"/>
<dbReference type="PROSITE" id="PS50110">
    <property type="entry name" value="RESPONSE_REGULATORY"/>
    <property type="match status" value="1"/>
</dbReference>
<dbReference type="InterPro" id="IPR050595">
    <property type="entry name" value="Bact_response_regulator"/>
</dbReference>
<dbReference type="OrthoDB" id="9806704at2"/>
<dbReference type="PANTHER" id="PTHR44591">
    <property type="entry name" value="STRESS RESPONSE REGULATOR PROTEIN 1"/>
    <property type="match status" value="1"/>
</dbReference>